<sequence>MNNRFWIESIRFTGENVADTVVTLKPGINIVHGPSDTGKTYLAKSIKYMLAGSTKPFPAETGYSTITMVLRTEQGKVTLKRGIGSTRTTVSADHVFNIPLDDYAAQPTENNANEMTVSDILLRLIGINERKVVLTNQYGSRAPLTWKSFAGTLHRSEGRITSEESIFSTAKYATLSAFLTLFYDHDLSLQPEHEDPAFQKTRKEFLAPHLEERLNFIDNRLTELQDHKPADRSTNVSTEITELSEQLSRMTAEQDGARRRLATITSQLTSTEQELSVRAMSAHHYDDLASVYVGNIKRLTFVADAQNAISNVEAPAACPFCDAPLEQHQEAEYKNVAQVEAEAIVRDLEELSTVRTSLDHHVETLQRRIQDLRAEQKTVENQLSTALLPRIKDLSARINSLREDEAVSQERELLEAERDRVQIELTHALTTEISEPSFDPAGMFPQSFYMDMTRYIQEILHETHFEGADQAIFDANEFDIRIRHKAKRSHGKGYRAFFNTIVVLALRRYIFEHATHKPSVIVLDTPTLGLEHQKSGSELVTSRDENGRPRTGLLRNLYDHMVDTGKYGQLIILNNTDVTPTTRFNSEDTTELVFGEHDEADRPGLLIDMREGDENHHTPNDEQLSLFDKQ</sequence>
<evidence type="ECO:0000256" key="1">
    <source>
        <dbReference type="ARBA" id="ARBA00006930"/>
    </source>
</evidence>
<dbReference type="PANTHER" id="PTHR32114:SF2">
    <property type="entry name" value="ABC TRANSPORTER ABCH.3"/>
    <property type="match status" value="1"/>
</dbReference>
<evidence type="ECO:0000256" key="5">
    <source>
        <dbReference type="SAM" id="MobiDB-lite"/>
    </source>
</evidence>
<organism evidence="6 7">
    <name type="scientific">Arcanobacterium wilhelmae</name>
    <dbReference type="NCBI Taxonomy" id="1803177"/>
    <lineage>
        <taxon>Bacteria</taxon>
        <taxon>Bacillati</taxon>
        <taxon>Actinomycetota</taxon>
        <taxon>Actinomycetes</taxon>
        <taxon>Actinomycetales</taxon>
        <taxon>Actinomycetaceae</taxon>
        <taxon>Arcanobacterium</taxon>
    </lineage>
</organism>
<comment type="caution">
    <text evidence="6">The sequence shown here is derived from an EMBL/GenBank/DDBJ whole genome shotgun (WGS) entry which is preliminary data.</text>
</comment>
<feature type="region of interest" description="Disordered" evidence="5">
    <location>
        <begin position="610"/>
        <end position="630"/>
    </location>
</feature>
<evidence type="ECO:0000256" key="2">
    <source>
        <dbReference type="ARBA" id="ARBA00011322"/>
    </source>
</evidence>
<dbReference type="Proteomes" id="UP001235966">
    <property type="component" value="Unassembled WGS sequence"/>
</dbReference>
<proteinExistence type="inferred from homology"/>
<dbReference type="InterPro" id="IPR027417">
    <property type="entry name" value="P-loop_NTPase"/>
</dbReference>
<dbReference type="RefSeq" id="WP_307014732.1">
    <property type="nucleotide sequence ID" value="NZ_JAUSQW010000001.1"/>
</dbReference>
<evidence type="ECO:0000256" key="3">
    <source>
        <dbReference type="ARBA" id="ARBA00013368"/>
    </source>
</evidence>
<dbReference type="EMBL" id="JAUSQW010000001">
    <property type="protein sequence ID" value="MDP9801507.1"/>
    <property type="molecule type" value="Genomic_DNA"/>
</dbReference>
<dbReference type="Gene3D" id="3.40.50.300">
    <property type="entry name" value="P-loop containing nucleotide triphosphate hydrolases"/>
    <property type="match status" value="2"/>
</dbReference>
<protein>
    <recommendedName>
        <fullName evidence="3">Nuclease SbcCD subunit C</fullName>
    </recommendedName>
</protein>
<dbReference type="SUPFAM" id="SSF52540">
    <property type="entry name" value="P-loop containing nucleoside triphosphate hydrolases"/>
    <property type="match status" value="1"/>
</dbReference>
<gene>
    <name evidence="6" type="ORF">J2S49_001583</name>
</gene>
<name>A0ABT9NCQ4_9ACTO</name>
<accession>A0ABT9NCQ4</accession>
<evidence type="ECO:0000313" key="7">
    <source>
        <dbReference type="Proteomes" id="UP001235966"/>
    </source>
</evidence>
<keyword evidence="7" id="KW-1185">Reference proteome</keyword>
<evidence type="ECO:0000256" key="4">
    <source>
        <dbReference type="SAM" id="Coils"/>
    </source>
</evidence>
<feature type="coiled-coil region" evidence="4">
    <location>
        <begin position="355"/>
        <end position="411"/>
    </location>
</feature>
<dbReference type="PANTHER" id="PTHR32114">
    <property type="entry name" value="ABC TRANSPORTER ABCH.3"/>
    <property type="match status" value="1"/>
</dbReference>
<comment type="subunit">
    <text evidence="2">Heterodimer of SbcC and SbcD.</text>
</comment>
<reference evidence="6 7" key="1">
    <citation type="submission" date="2023-07" db="EMBL/GenBank/DDBJ databases">
        <title>Sequencing the genomes of 1000 actinobacteria strains.</title>
        <authorList>
            <person name="Klenk H.-P."/>
        </authorList>
    </citation>
    <scope>NUCLEOTIDE SEQUENCE [LARGE SCALE GENOMIC DNA]</scope>
    <source>
        <strain evidence="6 7">DSM 102162</strain>
    </source>
</reference>
<evidence type="ECO:0000313" key="6">
    <source>
        <dbReference type="EMBL" id="MDP9801507.1"/>
    </source>
</evidence>
<comment type="similarity">
    <text evidence="1">Belongs to the SMC family. SbcC subfamily.</text>
</comment>
<keyword evidence="4" id="KW-0175">Coiled coil</keyword>
<feature type="compositionally biased region" description="Basic and acidic residues" evidence="5">
    <location>
        <begin position="610"/>
        <end position="620"/>
    </location>
</feature>